<name>A0A0G4ED83_VITBC</name>
<sequence>MVKAQIQIYARLRPRTSRHVARYKVCDSGSPSNGSGACSPAASLTFEIPPASTASNQASLSFSFHGVFDESANQSSVFERVAYPVLLSCIEGYNGTIFCYGQTASGKTHTMTGDASFDNRGLIPRCLEALFDELKNRQQNTLYSVSVSFIEIYNENCYDLLAEGQGQVPIEQWPKINCFEDETANLRLRGLTLREVGGTREGLDVLFLGIANRMVSTTPMNEASSRSHCIFTIAIEGRSRDNEHVVRYSKLHLVDLAGSERVHKMGLGGAMLNEAKYINLSLHFLEQVIVALQDKAKGSRSHIPYRNSMLTSILRDSLGGNCKTNVIANMSVDMSCLEETISTARFAQRCSALSNDVRINETVDLRRLVDRLMQENQDLKAENAYLRARAEDPNFNTISNTDADKDNHTQPSNNQKPTQPPVSSSEAAPIPPPARAADDDHPAPIPSPSTTTRNSPPCETFYRVPSPMLNNDDTLPPKVNSTAAARDGDGSPAVPEGNGGNGDGDSPASFEGLLGEERRGAQRPHTHRRERGGKRRGEKIWRLSDVLDRVERSGHKETILEKLLSDRGGTGRGGLNGLGMDFEFSCVGDLAVVIQSLLGEIERLKGGQGPLPRPIAPSPLSHGSHRSTFIPSLARAASGSRLRHRTQDTDTLPGERQDSSRGSRSRLPSTDPKARPASAGKPMMGGTGGSSTANRSGSTDRGGGRPSPLSGGGAGRVADVHPPSYADYCKGGWRDGGGKEGIMTRSDVIAAKVEDSVAEERRALLEWKSQPQPAVDTTAAFQLTAGRAVDHPSTGPHRSPSVGLRKPLLASSSTAQLQGVPPPALASARSGVFQRPPPPSSPMTQRRREPETAEVRQIDLRQSRPFRFGDSTKSTPFAAGKAGGRRADPGDRHGGGFSGGIYDSSPSLPSSSSFLRVPAGGWRDG</sequence>
<dbReference type="InterPro" id="IPR036961">
    <property type="entry name" value="Kinesin_motor_dom_sf"/>
</dbReference>
<dbReference type="PANTHER" id="PTHR47968:SF67">
    <property type="entry name" value="KINESIN MOTOR DOMAIN-CONTAINING PROTEIN"/>
    <property type="match status" value="1"/>
</dbReference>
<evidence type="ECO:0000256" key="1">
    <source>
        <dbReference type="ARBA" id="ARBA00022741"/>
    </source>
</evidence>
<feature type="compositionally biased region" description="Basic residues" evidence="6">
    <location>
        <begin position="521"/>
        <end position="535"/>
    </location>
</feature>
<dbReference type="STRING" id="1169540.A0A0G4ED83"/>
<dbReference type="GO" id="GO:0003777">
    <property type="term" value="F:microtubule motor activity"/>
    <property type="evidence" value="ECO:0007669"/>
    <property type="project" value="InterPro"/>
</dbReference>
<feature type="region of interest" description="Disordered" evidence="6">
    <location>
        <begin position="634"/>
        <end position="719"/>
    </location>
</feature>
<evidence type="ECO:0000256" key="3">
    <source>
        <dbReference type="PROSITE-ProRule" id="PRU00283"/>
    </source>
</evidence>
<feature type="region of interest" description="Disordered" evidence="6">
    <location>
        <begin position="785"/>
        <end position="925"/>
    </location>
</feature>
<feature type="compositionally biased region" description="Low complexity" evidence="6">
    <location>
        <begin position="448"/>
        <end position="457"/>
    </location>
</feature>
<protein>
    <recommendedName>
        <fullName evidence="4">Kinesin-like protein</fullName>
    </recommendedName>
</protein>
<dbReference type="InterPro" id="IPR027417">
    <property type="entry name" value="P-loop_NTPase"/>
</dbReference>
<keyword evidence="4" id="KW-0493">Microtubule</keyword>
<dbReference type="PRINTS" id="PR00380">
    <property type="entry name" value="KINESINHEAVY"/>
</dbReference>
<dbReference type="VEuPathDB" id="CryptoDB:Vbra_7059"/>
<feature type="coiled-coil region" evidence="5">
    <location>
        <begin position="362"/>
        <end position="389"/>
    </location>
</feature>
<dbReference type="AlphaFoldDB" id="A0A0G4ED83"/>
<dbReference type="Pfam" id="PF00225">
    <property type="entry name" value="Kinesin"/>
    <property type="match status" value="1"/>
</dbReference>
<feature type="compositionally biased region" description="Basic and acidic residues" evidence="6">
    <location>
        <begin position="846"/>
        <end position="862"/>
    </location>
</feature>
<keyword evidence="5" id="KW-0175">Coiled coil</keyword>
<dbReference type="PROSITE" id="PS00411">
    <property type="entry name" value="KINESIN_MOTOR_1"/>
    <property type="match status" value="1"/>
</dbReference>
<feature type="domain" description="Kinesin motor" evidence="7">
    <location>
        <begin position="5"/>
        <end position="353"/>
    </location>
</feature>
<dbReference type="InParanoid" id="A0A0G4ED83"/>
<feature type="region of interest" description="Disordered" evidence="6">
    <location>
        <begin position="607"/>
        <end position="626"/>
    </location>
</feature>
<evidence type="ECO:0000313" key="9">
    <source>
        <dbReference type="Proteomes" id="UP000041254"/>
    </source>
</evidence>
<dbReference type="GO" id="GO:0008017">
    <property type="term" value="F:microtubule binding"/>
    <property type="evidence" value="ECO:0007669"/>
    <property type="project" value="InterPro"/>
</dbReference>
<dbReference type="EMBL" id="CDMY01000153">
    <property type="protein sequence ID" value="CEL93301.1"/>
    <property type="molecule type" value="Genomic_DNA"/>
</dbReference>
<evidence type="ECO:0000256" key="6">
    <source>
        <dbReference type="SAM" id="MobiDB-lite"/>
    </source>
</evidence>
<dbReference type="PROSITE" id="PS50067">
    <property type="entry name" value="KINESIN_MOTOR_2"/>
    <property type="match status" value="1"/>
</dbReference>
<feature type="binding site" evidence="3">
    <location>
        <begin position="101"/>
        <end position="108"/>
    </location>
    <ligand>
        <name>ATP</name>
        <dbReference type="ChEBI" id="CHEBI:30616"/>
    </ligand>
</feature>
<evidence type="ECO:0000256" key="5">
    <source>
        <dbReference type="SAM" id="Coils"/>
    </source>
</evidence>
<reference evidence="8 9" key="1">
    <citation type="submission" date="2014-11" db="EMBL/GenBank/DDBJ databases">
        <authorList>
            <person name="Zhu J."/>
            <person name="Qi W."/>
            <person name="Song R."/>
        </authorList>
    </citation>
    <scope>NUCLEOTIDE SEQUENCE [LARGE SCALE GENOMIC DNA]</scope>
</reference>
<evidence type="ECO:0000256" key="2">
    <source>
        <dbReference type="ARBA" id="ARBA00022840"/>
    </source>
</evidence>
<dbReference type="SUPFAM" id="SSF52540">
    <property type="entry name" value="P-loop containing nucleoside triphosphate hydrolases"/>
    <property type="match status" value="1"/>
</dbReference>
<gene>
    <name evidence="8" type="ORF">Vbra_7059</name>
</gene>
<feature type="compositionally biased region" description="Gly residues" evidence="6">
    <location>
        <begin position="700"/>
        <end position="715"/>
    </location>
</feature>
<dbReference type="GO" id="GO:0005874">
    <property type="term" value="C:microtubule"/>
    <property type="evidence" value="ECO:0007669"/>
    <property type="project" value="UniProtKB-KW"/>
</dbReference>
<organism evidence="8 9">
    <name type="scientific">Vitrella brassicaformis (strain CCMP3155)</name>
    <dbReference type="NCBI Taxonomy" id="1169540"/>
    <lineage>
        <taxon>Eukaryota</taxon>
        <taxon>Sar</taxon>
        <taxon>Alveolata</taxon>
        <taxon>Colpodellida</taxon>
        <taxon>Vitrellaceae</taxon>
        <taxon>Vitrella</taxon>
    </lineage>
</organism>
<feature type="compositionally biased region" description="Basic and acidic residues" evidence="6">
    <location>
        <begin position="645"/>
        <end position="661"/>
    </location>
</feature>
<feature type="compositionally biased region" description="Basic and acidic residues" evidence="6">
    <location>
        <begin position="885"/>
        <end position="894"/>
    </location>
</feature>
<dbReference type="PANTHER" id="PTHR47968">
    <property type="entry name" value="CENTROMERE PROTEIN E"/>
    <property type="match status" value="1"/>
</dbReference>
<feature type="region of interest" description="Disordered" evidence="6">
    <location>
        <begin position="390"/>
        <end position="535"/>
    </location>
</feature>
<keyword evidence="9" id="KW-1185">Reference proteome</keyword>
<dbReference type="InterPro" id="IPR019821">
    <property type="entry name" value="Kinesin_motor_CS"/>
</dbReference>
<dbReference type="SMART" id="SM00129">
    <property type="entry name" value="KISc"/>
    <property type="match status" value="1"/>
</dbReference>
<dbReference type="InterPro" id="IPR027640">
    <property type="entry name" value="Kinesin-like_fam"/>
</dbReference>
<dbReference type="Gene3D" id="3.40.850.10">
    <property type="entry name" value="Kinesin motor domain"/>
    <property type="match status" value="1"/>
</dbReference>
<keyword evidence="3 4" id="KW-0505">Motor protein</keyword>
<proteinExistence type="inferred from homology"/>
<evidence type="ECO:0000313" key="8">
    <source>
        <dbReference type="EMBL" id="CEL93301.1"/>
    </source>
</evidence>
<dbReference type="OrthoDB" id="3176171at2759"/>
<keyword evidence="1 3" id="KW-0547">Nucleotide-binding</keyword>
<dbReference type="GO" id="GO:0005524">
    <property type="term" value="F:ATP binding"/>
    <property type="evidence" value="ECO:0007669"/>
    <property type="project" value="UniProtKB-UniRule"/>
</dbReference>
<dbReference type="Proteomes" id="UP000041254">
    <property type="component" value="Unassembled WGS sequence"/>
</dbReference>
<feature type="compositionally biased region" description="Polar residues" evidence="6">
    <location>
        <begin position="690"/>
        <end position="699"/>
    </location>
</feature>
<feature type="compositionally biased region" description="Polar residues" evidence="6">
    <location>
        <begin position="468"/>
        <end position="483"/>
    </location>
</feature>
<comment type="similarity">
    <text evidence="3 4">Belongs to the TRAFAC class myosin-kinesin ATPase superfamily. Kinesin family.</text>
</comment>
<accession>A0A0G4ED83</accession>
<evidence type="ECO:0000256" key="4">
    <source>
        <dbReference type="RuleBase" id="RU000394"/>
    </source>
</evidence>
<feature type="compositionally biased region" description="Low complexity" evidence="6">
    <location>
        <begin position="904"/>
        <end position="913"/>
    </location>
</feature>
<dbReference type="CDD" id="cd00106">
    <property type="entry name" value="KISc"/>
    <property type="match status" value="1"/>
</dbReference>
<dbReference type="InterPro" id="IPR001752">
    <property type="entry name" value="Kinesin_motor_dom"/>
</dbReference>
<dbReference type="GO" id="GO:0007018">
    <property type="term" value="P:microtubule-based movement"/>
    <property type="evidence" value="ECO:0007669"/>
    <property type="project" value="InterPro"/>
</dbReference>
<evidence type="ECO:0000259" key="7">
    <source>
        <dbReference type="PROSITE" id="PS50067"/>
    </source>
</evidence>
<keyword evidence="2 3" id="KW-0067">ATP-binding</keyword>